<feature type="transmembrane region" description="Helical" evidence="8">
    <location>
        <begin position="192"/>
        <end position="213"/>
    </location>
</feature>
<evidence type="ECO:0000256" key="8">
    <source>
        <dbReference type="RuleBase" id="RU363043"/>
    </source>
</evidence>
<evidence type="ECO:0000256" key="3">
    <source>
        <dbReference type="ARBA" id="ARBA00022448"/>
    </source>
</evidence>
<dbReference type="Proteomes" id="UP000426444">
    <property type="component" value="Chromosome"/>
</dbReference>
<feature type="transmembrane region" description="Helical" evidence="8">
    <location>
        <begin position="220"/>
        <end position="238"/>
    </location>
</feature>
<feature type="transmembrane region" description="Helical" evidence="8">
    <location>
        <begin position="103"/>
        <end position="126"/>
    </location>
</feature>
<dbReference type="EMBL" id="CP046457">
    <property type="protein sequence ID" value="QGU00390.1"/>
    <property type="molecule type" value="Genomic_DNA"/>
</dbReference>
<keyword evidence="6 8" id="KW-1133">Transmembrane helix</keyword>
<dbReference type="SUPFAM" id="SSF161098">
    <property type="entry name" value="MetI-like"/>
    <property type="match status" value="1"/>
</dbReference>
<dbReference type="OrthoDB" id="9785113at2"/>
<feature type="transmembrane region" description="Helical" evidence="8">
    <location>
        <begin position="132"/>
        <end position="154"/>
    </location>
</feature>
<evidence type="ECO:0000313" key="10">
    <source>
        <dbReference type="EMBL" id="QGU00390.1"/>
    </source>
</evidence>
<comment type="subcellular location">
    <subcellularLocation>
        <location evidence="1 8">Cell membrane</location>
        <topology evidence="1 8">Multi-pass membrane protein</topology>
    </subcellularLocation>
</comment>
<keyword evidence="5 8" id="KW-0812">Transmembrane</keyword>
<feature type="domain" description="ABC transmembrane type-1" evidence="9">
    <location>
        <begin position="65"/>
        <end position="268"/>
    </location>
</feature>
<evidence type="ECO:0000256" key="7">
    <source>
        <dbReference type="ARBA" id="ARBA00023136"/>
    </source>
</evidence>
<feature type="transmembrane region" description="Helical" evidence="8">
    <location>
        <begin position="166"/>
        <end position="186"/>
    </location>
</feature>
<proteinExistence type="inferred from homology"/>
<dbReference type="Pfam" id="PF00528">
    <property type="entry name" value="BPD_transp_1"/>
    <property type="match status" value="1"/>
</dbReference>
<keyword evidence="11" id="KW-1185">Reference proteome</keyword>
<keyword evidence="3" id="KW-0813">Transport</keyword>
<dbReference type="NCBIfam" id="TIGR00974">
    <property type="entry name" value="3a0107s02c"/>
    <property type="match status" value="1"/>
</dbReference>
<feature type="transmembrane region" description="Helical" evidence="8">
    <location>
        <begin position="250"/>
        <end position="271"/>
    </location>
</feature>
<evidence type="ECO:0000256" key="1">
    <source>
        <dbReference type="ARBA" id="ARBA00004651"/>
    </source>
</evidence>
<dbReference type="AlphaFoldDB" id="A0A6I6DK60"/>
<accession>A0A6I6DK60</accession>
<comment type="similarity">
    <text evidence="2 8">Belongs to the binding-protein-dependent transport system permease family. CysTW subfamily.</text>
</comment>
<dbReference type="PANTHER" id="PTHR43470:SF3">
    <property type="entry name" value="PHOSPHATE TRANSPORT SYSTEM PERMEASE PROTEIN PSTA-RELATED"/>
    <property type="match status" value="1"/>
</dbReference>
<dbReference type="CDD" id="cd06261">
    <property type="entry name" value="TM_PBP2"/>
    <property type="match status" value="1"/>
</dbReference>
<feature type="transmembrane region" description="Helical" evidence="8">
    <location>
        <begin position="69"/>
        <end position="91"/>
    </location>
</feature>
<dbReference type="KEGG" id="salq:SYNTR_1796"/>
<dbReference type="PANTHER" id="PTHR43470">
    <property type="entry name" value="PHOSPHATE TRANSPORT SYSTEM PERMEASE PROTEIN PSTA-RELATED"/>
    <property type="match status" value="1"/>
</dbReference>
<dbReference type="Gene3D" id="1.10.3720.10">
    <property type="entry name" value="MetI-like"/>
    <property type="match status" value="1"/>
</dbReference>
<dbReference type="PROSITE" id="PS50928">
    <property type="entry name" value="ABC_TM1"/>
    <property type="match status" value="1"/>
</dbReference>
<keyword evidence="7 8" id="KW-0472">Membrane</keyword>
<evidence type="ECO:0000256" key="5">
    <source>
        <dbReference type="ARBA" id="ARBA00022692"/>
    </source>
</evidence>
<evidence type="ECO:0000313" key="11">
    <source>
        <dbReference type="Proteomes" id="UP000426444"/>
    </source>
</evidence>
<dbReference type="GO" id="GO:0035435">
    <property type="term" value="P:phosphate ion transmembrane transport"/>
    <property type="evidence" value="ECO:0007669"/>
    <property type="project" value="InterPro"/>
</dbReference>
<evidence type="ECO:0000256" key="4">
    <source>
        <dbReference type="ARBA" id="ARBA00022475"/>
    </source>
</evidence>
<dbReference type="InterPro" id="IPR000515">
    <property type="entry name" value="MetI-like"/>
</dbReference>
<organism evidence="10 11">
    <name type="scientific">Candidatus Syntrophocurvum alkaliphilum</name>
    <dbReference type="NCBI Taxonomy" id="2293317"/>
    <lineage>
        <taxon>Bacteria</taxon>
        <taxon>Bacillati</taxon>
        <taxon>Bacillota</taxon>
        <taxon>Clostridia</taxon>
        <taxon>Eubacteriales</taxon>
        <taxon>Syntrophomonadaceae</taxon>
        <taxon>Candidatus Syntrophocurvum</taxon>
    </lineage>
</organism>
<dbReference type="InterPro" id="IPR035906">
    <property type="entry name" value="MetI-like_sf"/>
</dbReference>
<keyword evidence="4 8" id="KW-1003">Cell membrane</keyword>
<dbReference type="RefSeq" id="WP_156204180.1">
    <property type="nucleotide sequence ID" value="NZ_CP046457.1"/>
</dbReference>
<sequence>MRVRKSLDRLLILAFWASGLLLLAVLAGMLAYLFIRGGSSLTLDFIRMTPAGSPVGSEGGVYPAIMGTIYLVIIALITSSIPGIITAIYLTEYSKPSRLRDNIEILIQSMAGVPSIIIGLFVYALFVVQMGWGMSLFAGGIALGIMIIPVIVVSTRDALLAVNIEYRLVGLAMGVSSAYLLFRIIIPQAWPGILSGILLAMGYAAGATAPIMVTAAAVSAPVPGSLFEPVMALPYHLYILFSESISMDNAFATALLLVIILLIINALAMFLNSYQRKLRE</sequence>
<evidence type="ECO:0000256" key="2">
    <source>
        <dbReference type="ARBA" id="ARBA00007069"/>
    </source>
</evidence>
<reference evidence="11" key="1">
    <citation type="journal article" date="2019" name="Microbiology">
        <title>Complete Genome Sequence of an Uncultured Bacterium of the Candidate Phylum Bipolaricaulota.</title>
        <authorList>
            <person name="Kadnikov V.V."/>
            <person name="Mardanov A.V."/>
            <person name="Beletsky A.V."/>
            <person name="Frank Y.A."/>
            <person name="Karnachuk O.V."/>
            <person name="Ravin N.V."/>
        </authorList>
    </citation>
    <scope>NUCLEOTIDE SEQUENCE [LARGE SCALE GENOMIC DNA]</scope>
</reference>
<dbReference type="GO" id="GO:0005315">
    <property type="term" value="F:phosphate transmembrane transporter activity"/>
    <property type="evidence" value="ECO:0007669"/>
    <property type="project" value="InterPro"/>
</dbReference>
<name>A0A6I6DK60_9FIRM</name>
<evidence type="ECO:0000259" key="9">
    <source>
        <dbReference type="PROSITE" id="PS50928"/>
    </source>
</evidence>
<evidence type="ECO:0000256" key="6">
    <source>
        <dbReference type="ARBA" id="ARBA00022989"/>
    </source>
</evidence>
<protein>
    <recommendedName>
        <fullName evidence="8">Phosphate transport system permease protein PstA</fullName>
    </recommendedName>
</protein>
<dbReference type="InterPro" id="IPR005672">
    <property type="entry name" value="Phosphate_PstA"/>
</dbReference>
<feature type="transmembrane region" description="Helical" evidence="8">
    <location>
        <begin position="12"/>
        <end position="35"/>
    </location>
</feature>
<gene>
    <name evidence="10" type="ORF">SYNTR_1796</name>
</gene>
<dbReference type="GO" id="GO:0005886">
    <property type="term" value="C:plasma membrane"/>
    <property type="evidence" value="ECO:0007669"/>
    <property type="project" value="UniProtKB-SubCell"/>
</dbReference>